<dbReference type="PANTHER" id="PTHR44688">
    <property type="entry name" value="DNA-BINDING TRANSCRIPTIONAL ACTIVATOR DEVR_DOSR"/>
    <property type="match status" value="1"/>
</dbReference>
<keyword evidence="2" id="KW-0238">DNA-binding</keyword>
<dbReference type="InterPro" id="IPR016032">
    <property type="entry name" value="Sig_transdc_resp-reg_C-effctor"/>
</dbReference>
<gene>
    <name evidence="5" type="ORF">Pph01_65720</name>
</gene>
<name>A0A8J3XHR3_9ACTN</name>
<dbReference type="InterPro" id="IPR000792">
    <property type="entry name" value="Tscrpt_reg_LuxR_C"/>
</dbReference>
<evidence type="ECO:0000313" key="5">
    <source>
        <dbReference type="EMBL" id="GII41569.1"/>
    </source>
</evidence>
<keyword evidence="1" id="KW-0805">Transcription regulation</keyword>
<dbReference type="Proteomes" id="UP000622547">
    <property type="component" value="Unassembled WGS sequence"/>
</dbReference>
<dbReference type="GO" id="GO:0006355">
    <property type="term" value="P:regulation of DNA-templated transcription"/>
    <property type="evidence" value="ECO:0007669"/>
    <property type="project" value="InterPro"/>
</dbReference>
<dbReference type="SUPFAM" id="SSF55781">
    <property type="entry name" value="GAF domain-like"/>
    <property type="match status" value="1"/>
</dbReference>
<evidence type="ECO:0000256" key="3">
    <source>
        <dbReference type="ARBA" id="ARBA00023163"/>
    </source>
</evidence>
<dbReference type="SMART" id="SM00421">
    <property type="entry name" value="HTH_LUXR"/>
    <property type="match status" value="1"/>
</dbReference>
<evidence type="ECO:0000259" key="4">
    <source>
        <dbReference type="PROSITE" id="PS50043"/>
    </source>
</evidence>
<evidence type="ECO:0000256" key="1">
    <source>
        <dbReference type="ARBA" id="ARBA00023015"/>
    </source>
</evidence>
<dbReference type="SUPFAM" id="SSF46894">
    <property type="entry name" value="C-terminal effector domain of the bipartite response regulators"/>
    <property type="match status" value="1"/>
</dbReference>
<organism evidence="5 6">
    <name type="scientific">Planotetraspora phitsanulokensis</name>
    <dbReference type="NCBI Taxonomy" id="575192"/>
    <lineage>
        <taxon>Bacteria</taxon>
        <taxon>Bacillati</taxon>
        <taxon>Actinomycetota</taxon>
        <taxon>Actinomycetes</taxon>
        <taxon>Streptosporangiales</taxon>
        <taxon>Streptosporangiaceae</taxon>
        <taxon>Planotetraspora</taxon>
    </lineage>
</organism>
<sequence>MDRIGGTSAPGYMAAGTGVEVFEAAARRLRRLVPYDAAAWFGTDPATVLPTTPIRAENIEPVHCESYWHREYRTEDVLTFRDVARSAHAAGTLRQATGGSLGRSVRYQEFMRPQGYADNMRAAFRIGGGAWGVVDLFRFADRPPFDERDLRHIARLAPEVAMSLAGLAVTNDREKSGEAAEPPGTALFDDDDRVTFADAHAERWFGELCGSPWTAPSNSLWTAAIYSVVARARAVAAERESGPAVVRLRGDSGRWFSIHASVLYDRRRQPGPVTVVIEPATSGQIVPIIVEAYSLTPREREVTERVARGHSTTEIAKRLHLSPHTVRDHLKSIFAKVDVSSRGELVAKLFGEHYNPLMHSPDAELVHIYGS</sequence>
<accession>A0A8J3XHR3</accession>
<protein>
    <submittedName>
        <fullName evidence="5">Helix-turn-helix transcriptional regulator</fullName>
    </submittedName>
</protein>
<dbReference type="EMBL" id="BOOP01000034">
    <property type="protein sequence ID" value="GII41569.1"/>
    <property type="molecule type" value="Genomic_DNA"/>
</dbReference>
<dbReference type="Pfam" id="PF00196">
    <property type="entry name" value="GerE"/>
    <property type="match status" value="1"/>
</dbReference>
<comment type="caution">
    <text evidence="5">The sequence shown here is derived from an EMBL/GenBank/DDBJ whole genome shotgun (WGS) entry which is preliminary data.</text>
</comment>
<keyword evidence="6" id="KW-1185">Reference proteome</keyword>
<dbReference type="CDD" id="cd06170">
    <property type="entry name" value="LuxR_C_like"/>
    <property type="match status" value="1"/>
</dbReference>
<keyword evidence="3" id="KW-0804">Transcription</keyword>
<evidence type="ECO:0000256" key="2">
    <source>
        <dbReference type="ARBA" id="ARBA00023125"/>
    </source>
</evidence>
<proteinExistence type="predicted"/>
<dbReference type="PRINTS" id="PR00038">
    <property type="entry name" value="HTHLUXR"/>
</dbReference>
<dbReference type="InterPro" id="IPR036388">
    <property type="entry name" value="WH-like_DNA-bd_sf"/>
</dbReference>
<reference evidence="5 6" key="1">
    <citation type="submission" date="2021-01" db="EMBL/GenBank/DDBJ databases">
        <title>Whole genome shotgun sequence of Planotetraspora phitsanulokensis NBRC 104273.</title>
        <authorList>
            <person name="Komaki H."/>
            <person name="Tamura T."/>
        </authorList>
    </citation>
    <scope>NUCLEOTIDE SEQUENCE [LARGE SCALE GENOMIC DNA]</scope>
    <source>
        <strain evidence="5 6">NBRC 104273</strain>
    </source>
</reference>
<dbReference type="PROSITE" id="PS50043">
    <property type="entry name" value="HTH_LUXR_2"/>
    <property type="match status" value="1"/>
</dbReference>
<dbReference type="PROSITE" id="PS00622">
    <property type="entry name" value="HTH_LUXR_1"/>
    <property type="match status" value="1"/>
</dbReference>
<dbReference type="GO" id="GO:0003677">
    <property type="term" value="F:DNA binding"/>
    <property type="evidence" value="ECO:0007669"/>
    <property type="project" value="UniProtKB-KW"/>
</dbReference>
<dbReference type="PANTHER" id="PTHR44688:SF16">
    <property type="entry name" value="DNA-BINDING TRANSCRIPTIONAL ACTIVATOR DEVR_DOSR"/>
    <property type="match status" value="1"/>
</dbReference>
<dbReference type="RefSeq" id="WP_204077024.1">
    <property type="nucleotide sequence ID" value="NZ_BAABHI010000012.1"/>
</dbReference>
<dbReference type="AlphaFoldDB" id="A0A8J3XHR3"/>
<feature type="domain" description="HTH luxR-type" evidence="4">
    <location>
        <begin position="288"/>
        <end position="353"/>
    </location>
</feature>
<dbReference type="Gene3D" id="1.10.10.10">
    <property type="entry name" value="Winged helix-like DNA-binding domain superfamily/Winged helix DNA-binding domain"/>
    <property type="match status" value="1"/>
</dbReference>
<evidence type="ECO:0000313" key="6">
    <source>
        <dbReference type="Proteomes" id="UP000622547"/>
    </source>
</evidence>